<dbReference type="GO" id="GO:0016787">
    <property type="term" value="F:hydrolase activity"/>
    <property type="evidence" value="ECO:0007669"/>
    <property type="project" value="UniProtKB-KW"/>
</dbReference>
<sequence length="241" mass="25763">MSAPIKLLFLHGYTQSGPSFHAKTRALEKTVLKALPTGSSLHFPTAPHPLQPSDLPGGPRAPSTVPSDNWAWWRRNDTTGVYAGLDETWVFLSAYLTTHGPFDGCIGFSQGGALAALLTSLLERSRPIPPSFTTTHPPFKFSVSYSGFRLSDGVYYDPPIATPTLHFLGSLDTVVDEERSMQLVQACVDGTRHVVFHPGGHYLPAGRQYVGVLVGFVRECVGLGSAGEGGKVVGGGADLPF</sequence>
<evidence type="ECO:0000313" key="5">
    <source>
        <dbReference type="Proteomes" id="UP001447188"/>
    </source>
</evidence>
<dbReference type="InterPro" id="IPR050593">
    <property type="entry name" value="LovG"/>
</dbReference>
<dbReference type="Proteomes" id="UP001447188">
    <property type="component" value="Unassembled WGS sequence"/>
</dbReference>
<dbReference type="GO" id="GO:0004146">
    <property type="term" value="F:dihydrofolate reductase activity"/>
    <property type="evidence" value="ECO:0007669"/>
    <property type="project" value="UniProtKB-EC"/>
</dbReference>
<proteinExistence type="predicted"/>
<evidence type="ECO:0000256" key="2">
    <source>
        <dbReference type="SAM" id="MobiDB-lite"/>
    </source>
</evidence>
<organism evidence="4 5">
    <name type="scientific">Discina gigas</name>
    <dbReference type="NCBI Taxonomy" id="1032678"/>
    <lineage>
        <taxon>Eukaryota</taxon>
        <taxon>Fungi</taxon>
        <taxon>Dikarya</taxon>
        <taxon>Ascomycota</taxon>
        <taxon>Pezizomycotina</taxon>
        <taxon>Pezizomycetes</taxon>
        <taxon>Pezizales</taxon>
        <taxon>Discinaceae</taxon>
        <taxon>Discina</taxon>
    </lineage>
</organism>
<evidence type="ECO:0000313" key="4">
    <source>
        <dbReference type="EMBL" id="KAL0635140.1"/>
    </source>
</evidence>
<dbReference type="InterPro" id="IPR029058">
    <property type="entry name" value="AB_hydrolase_fold"/>
</dbReference>
<evidence type="ECO:0000259" key="3">
    <source>
        <dbReference type="Pfam" id="PF03959"/>
    </source>
</evidence>
<name>A0ABR3GH77_9PEZI</name>
<dbReference type="Pfam" id="PF03959">
    <property type="entry name" value="FSH1"/>
    <property type="match status" value="1"/>
</dbReference>
<dbReference type="EMBL" id="JBBBZM010000077">
    <property type="protein sequence ID" value="KAL0635140.1"/>
    <property type="molecule type" value="Genomic_DNA"/>
</dbReference>
<feature type="domain" description="Serine hydrolase" evidence="3">
    <location>
        <begin position="1"/>
        <end position="210"/>
    </location>
</feature>
<dbReference type="InterPro" id="IPR005645">
    <property type="entry name" value="FSH-like_dom"/>
</dbReference>
<protein>
    <submittedName>
        <fullName evidence="4">Family of serine hydrolases 3</fullName>
        <ecNumber evidence="4">1.5.1.3</ecNumber>
    </submittedName>
</protein>
<dbReference type="SUPFAM" id="SSF53474">
    <property type="entry name" value="alpha/beta-Hydrolases"/>
    <property type="match status" value="1"/>
</dbReference>
<accession>A0ABR3GH77</accession>
<gene>
    <name evidence="4" type="primary">FSH3</name>
    <name evidence="4" type="ORF">Q9L58_005962</name>
</gene>
<dbReference type="Gene3D" id="3.40.50.1820">
    <property type="entry name" value="alpha/beta hydrolase"/>
    <property type="match status" value="1"/>
</dbReference>
<keyword evidence="5" id="KW-1185">Reference proteome</keyword>
<reference evidence="4 5" key="1">
    <citation type="submission" date="2024-02" db="EMBL/GenBank/DDBJ databases">
        <title>Discinaceae phylogenomics.</title>
        <authorList>
            <person name="Dirks A.C."/>
            <person name="James T.Y."/>
        </authorList>
    </citation>
    <scope>NUCLEOTIDE SEQUENCE [LARGE SCALE GENOMIC DNA]</scope>
    <source>
        <strain evidence="4 5">ACD0624</strain>
    </source>
</reference>
<dbReference type="PANTHER" id="PTHR48070">
    <property type="entry name" value="ESTERASE OVCA2"/>
    <property type="match status" value="1"/>
</dbReference>
<keyword evidence="4" id="KW-0560">Oxidoreductase</keyword>
<evidence type="ECO:0000256" key="1">
    <source>
        <dbReference type="ARBA" id="ARBA00022801"/>
    </source>
</evidence>
<dbReference type="PANTHER" id="PTHR48070:SF6">
    <property type="entry name" value="ESTERASE OVCA2"/>
    <property type="match status" value="1"/>
</dbReference>
<keyword evidence="1 4" id="KW-0378">Hydrolase</keyword>
<comment type="caution">
    <text evidence="4">The sequence shown here is derived from an EMBL/GenBank/DDBJ whole genome shotgun (WGS) entry which is preliminary data.</text>
</comment>
<dbReference type="EC" id="1.5.1.3" evidence="4"/>
<feature type="region of interest" description="Disordered" evidence="2">
    <location>
        <begin position="43"/>
        <end position="66"/>
    </location>
</feature>